<dbReference type="PRINTS" id="PR00085">
    <property type="entry name" value="THFDHDRGNASE"/>
</dbReference>
<evidence type="ECO:0000313" key="15">
    <source>
        <dbReference type="EMBL" id="OAJ67580.1"/>
    </source>
</evidence>
<accession>A0A1B6VK43</accession>
<evidence type="ECO:0000259" key="14">
    <source>
        <dbReference type="Pfam" id="PF02882"/>
    </source>
</evidence>
<evidence type="ECO:0000313" key="16">
    <source>
        <dbReference type="Proteomes" id="UP000077786"/>
    </source>
</evidence>
<comment type="caution">
    <text evidence="15">The sequence shown here is derived from an EMBL/GenBank/DDBJ whole genome shotgun (WGS) entry which is preliminary data.</text>
</comment>
<evidence type="ECO:0000256" key="12">
    <source>
        <dbReference type="HAMAP-Rule" id="MF_01576"/>
    </source>
</evidence>
<comment type="caution">
    <text evidence="12">Lacks conserved residue(s) required for the propagation of feature annotation.</text>
</comment>
<dbReference type="GO" id="GO:0009086">
    <property type="term" value="P:methionine biosynthetic process"/>
    <property type="evidence" value="ECO:0007669"/>
    <property type="project" value="UniProtKB-KW"/>
</dbReference>
<keyword evidence="6 12" id="KW-0378">Hydrolase</keyword>
<evidence type="ECO:0000256" key="11">
    <source>
        <dbReference type="ARBA" id="ARBA00023268"/>
    </source>
</evidence>
<evidence type="ECO:0000256" key="4">
    <source>
        <dbReference type="ARBA" id="ARBA00022605"/>
    </source>
</evidence>
<reference evidence="15 16" key="1">
    <citation type="submission" date="2016-03" db="EMBL/GenBank/DDBJ databases">
        <title>Draft genome sequence of Gluconobacter cerinus strain CECT 9110.</title>
        <authorList>
            <person name="Sainz F."/>
            <person name="Mas A."/>
            <person name="Torija M.J."/>
        </authorList>
    </citation>
    <scope>NUCLEOTIDE SEQUENCE [LARGE SCALE GENOMIC DNA]</scope>
    <source>
        <strain evidence="15 16">CECT 9110</strain>
    </source>
</reference>
<comment type="subunit">
    <text evidence="2 12">Homodimer.</text>
</comment>
<dbReference type="SUPFAM" id="SSF53223">
    <property type="entry name" value="Aminoacid dehydrogenase-like, N-terminal domain"/>
    <property type="match status" value="1"/>
</dbReference>
<comment type="catalytic activity">
    <reaction evidence="12">
        <text>(6R)-5,10-methylene-5,6,7,8-tetrahydrofolate + NADP(+) = (6R)-5,10-methenyltetrahydrofolate + NADPH</text>
        <dbReference type="Rhea" id="RHEA:22812"/>
        <dbReference type="ChEBI" id="CHEBI:15636"/>
        <dbReference type="ChEBI" id="CHEBI:57455"/>
        <dbReference type="ChEBI" id="CHEBI:57783"/>
        <dbReference type="ChEBI" id="CHEBI:58349"/>
        <dbReference type="EC" id="1.5.1.5"/>
    </reaction>
</comment>
<dbReference type="UniPathway" id="UPA00193"/>
<keyword evidence="11 12" id="KW-0511">Multifunctional enzyme</keyword>
<dbReference type="Pfam" id="PF00763">
    <property type="entry name" value="THF_DHG_CYH"/>
    <property type="match status" value="1"/>
</dbReference>
<evidence type="ECO:0000256" key="1">
    <source>
        <dbReference type="ARBA" id="ARBA00004777"/>
    </source>
</evidence>
<evidence type="ECO:0000256" key="9">
    <source>
        <dbReference type="ARBA" id="ARBA00023102"/>
    </source>
</evidence>
<dbReference type="GO" id="GO:0006164">
    <property type="term" value="P:purine nucleotide biosynthetic process"/>
    <property type="evidence" value="ECO:0007669"/>
    <property type="project" value="UniProtKB-KW"/>
</dbReference>
<dbReference type="OrthoDB" id="9803580at2"/>
<name>A0A1B6VK43_9PROT</name>
<proteinExistence type="inferred from homology"/>
<keyword evidence="9 12" id="KW-0368">Histidine biosynthesis</keyword>
<feature type="domain" description="Tetrahydrofolate dehydrogenase/cyclohydrolase NAD(P)-binding" evidence="14">
    <location>
        <begin position="139"/>
        <end position="280"/>
    </location>
</feature>
<dbReference type="InterPro" id="IPR020630">
    <property type="entry name" value="THF_DH/CycHdrlase_cat_dom"/>
</dbReference>
<feature type="domain" description="Tetrahydrofolate dehydrogenase/cyclohydrolase catalytic" evidence="13">
    <location>
        <begin position="14"/>
        <end position="120"/>
    </location>
</feature>
<comment type="function">
    <text evidence="12">Catalyzes the oxidation of 5,10-methylenetetrahydrofolate to 5,10-methenyltetrahydrofolate and then the hydrolysis of 5,10-methenyltetrahydrofolate to 10-formyltetrahydrofolate.</text>
</comment>
<dbReference type="SUPFAM" id="SSF51735">
    <property type="entry name" value="NAD(P)-binding Rossmann-fold domains"/>
    <property type="match status" value="1"/>
</dbReference>
<evidence type="ECO:0000259" key="13">
    <source>
        <dbReference type="Pfam" id="PF00763"/>
    </source>
</evidence>
<dbReference type="InterPro" id="IPR036291">
    <property type="entry name" value="NAD(P)-bd_dom_sf"/>
</dbReference>
<dbReference type="HAMAP" id="MF_01576">
    <property type="entry name" value="THF_DHG_CYH"/>
    <property type="match status" value="1"/>
</dbReference>
<evidence type="ECO:0000256" key="3">
    <source>
        <dbReference type="ARBA" id="ARBA00022563"/>
    </source>
</evidence>
<dbReference type="Gene3D" id="3.40.50.10860">
    <property type="entry name" value="Leucine Dehydrogenase, chain A, domain 1"/>
    <property type="match status" value="1"/>
</dbReference>
<dbReference type="Pfam" id="PF02882">
    <property type="entry name" value="THF_DHG_CYH_C"/>
    <property type="match status" value="1"/>
</dbReference>
<dbReference type="EC" id="3.5.4.9" evidence="12"/>
<dbReference type="PANTHER" id="PTHR48099">
    <property type="entry name" value="C-1-TETRAHYDROFOLATE SYNTHASE, CYTOPLASMIC-RELATED"/>
    <property type="match status" value="1"/>
</dbReference>
<feature type="binding site" evidence="12">
    <location>
        <begin position="165"/>
        <end position="167"/>
    </location>
    <ligand>
        <name>NADP(+)</name>
        <dbReference type="ChEBI" id="CHEBI:58349"/>
    </ligand>
</feature>
<keyword evidence="3 12" id="KW-0554">One-carbon metabolism</keyword>
<evidence type="ECO:0000256" key="10">
    <source>
        <dbReference type="ARBA" id="ARBA00023167"/>
    </source>
</evidence>
<evidence type="ECO:0000256" key="5">
    <source>
        <dbReference type="ARBA" id="ARBA00022755"/>
    </source>
</evidence>
<comment type="catalytic activity">
    <reaction evidence="12">
        <text>(6R)-5,10-methenyltetrahydrofolate + H2O = (6R)-10-formyltetrahydrofolate + H(+)</text>
        <dbReference type="Rhea" id="RHEA:23700"/>
        <dbReference type="ChEBI" id="CHEBI:15377"/>
        <dbReference type="ChEBI" id="CHEBI:15378"/>
        <dbReference type="ChEBI" id="CHEBI:57455"/>
        <dbReference type="ChEBI" id="CHEBI:195366"/>
        <dbReference type="EC" id="3.5.4.9"/>
    </reaction>
</comment>
<evidence type="ECO:0000256" key="7">
    <source>
        <dbReference type="ARBA" id="ARBA00022857"/>
    </source>
</evidence>
<protein>
    <recommendedName>
        <fullName evidence="12">Bifunctional protein FolD</fullName>
    </recommendedName>
    <domain>
        <recommendedName>
            <fullName evidence="12">Methylenetetrahydrofolate dehydrogenase</fullName>
            <ecNumber evidence="12">1.5.1.5</ecNumber>
        </recommendedName>
    </domain>
    <domain>
        <recommendedName>
            <fullName evidence="12">Methenyltetrahydrofolate cyclohydrolase</fullName>
            <ecNumber evidence="12">3.5.4.9</ecNumber>
        </recommendedName>
    </domain>
</protein>
<keyword evidence="7 12" id="KW-0521">NADP</keyword>
<dbReference type="GO" id="GO:0000105">
    <property type="term" value="P:L-histidine biosynthetic process"/>
    <property type="evidence" value="ECO:0007669"/>
    <property type="project" value="UniProtKB-KW"/>
</dbReference>
<gene>
    <name evidence="12" type="primary">folD</name>
    <name evidence="15" type="ORF">A0123_01622</name>
</gene>
<evidence type="ECO:0000256" key="8">
    <source>
        <dbReference type="ARBA" id="ARBA00023002"/>
    </source>
</evidence>
<dbReference type="GO" id="GO:0005829">
    <property type="term" value="C:cytosol"/>
    <property type="evidence" value="ECO:0007669"/>
    <property type="project" value="TreeGrafter"/>
</dbReference>
<dbReference type="CDD" id="cd01080">
    <property type="entry name" value="NAD_bind_m-THF_DH_Cyclohyd"/>
    <property type="match status" value="1"/>
</dbReference>
<evidence type="ECO:0000256" key="2">
    <source>
        <dbReference type="ARBA" id="ARBA00011738"/>
    </source>
</evidence>
<dbReference type="EMBL" id="LUTU01000007">
    <property type="protein sequence ID" value="OAJ67580.1"/>
    <property type="molecule type" value="Genomic_DNA"/>
</dbReference>
<dbReference type="AlphaFoldDB" id="A0A1B6VK43"/>
<keyword evidence="4 12" id="KW-0028">Amino-acid biosynthesis</keyword>
<dbReference type="PANTHER" id="PTHR48099:SF5">
    <property type="entry name" value="C-1-TETRAHYDROFOLATE SYNTHASE, CYTOPLASMIC"/>
    <property type="match status" value="1"/>
</dbReference>
<dbReference type="EC" id="1.5.1.5" evidence="12"/>
<dbReference type="GO" id="GO:0004477">
    <property type="term" value="F:methenyltetrahydrofolate cyclohydrolase activity"/>
    <property type="evidence" value="ECO:0007669"/>
    <property type="project" value="UniProtKB-UniRule"/>
</dbReference>
<keyword evidence="5 12" id="KW-0658">Purine biosynthesis</keyword>
<dbReference type="GO" id="GO:0004488">
    <property type="term" value="F:methylenetetrahydrofolate dehydrogenase (NADP+) activity"/>
    <property type="evidence" value="ECO:0007669"/>
    <property type="project" value="UniProtKB-UniRule"/>
</dbReference>
<sequence>MAARFFDLDALGLALLEESKSRAATLRQQGTIPCLALVEVGDDPQSATYVSRKIEDCEKAGIAVRKIVLPESITQADLLEQILRLDEDSAITGILVQLPLPAHLEEGQVLQAISAEKDVDGLHPVNLMSLTTSDPSVIPCTVRGIDAVLQQAGLALEGANVAVLGRGRLVGGPAALLLSGKSRNATVTILHRKSRNLKNVLKNSDVIIAAAGSAHLVTSDMVRSGAVVIDVGMSWPEGALQGDVHPAVAEVARWMTPPDRSFGVMTRMMLLKTVLDLAEKRIAA</sequence>
<dbReference type="FunFam" id="3.40.50.10860:FF:000005">
    <property type="entry name" value="C-1-tetrahydrofolate synthase, cytoplasmic, putative"/>
    <property type="match status" value="1"/>
</dbReference>
<dbReference type="InterPro" id="IPR046346">
    <property type="entry name" value="Aminoacid_DH-like_N_sf"/>
</dbReference>
<dbReference type="Gene3D" id="3.40.50.720">
    <property type="entry name" value="NAD(P)-binding Rossmann-like Domain"/>
    <property type="match status" value="1"/>
</dbReference>
<keyword evidence="8 12" id="KW-0560">Oxidoreductase</keyword>
<dbReference type="RefSeq" id="WP_064274382.1">
    <property type="nucleotide sequence ID" value="NZ_LUTU01000007.1"/>
</dbReference>
<comment type="pathway">
    <text evidence="1 12">One-carbon metabolism; tetrahydrofolate interconversion.</text>
</comment>
<dbReference type="GO" id="GO:0035999">
    <property type="term" value="P:tetrahydrofolate interconversion"/>
    <property type="evidence" value="ECO:0007669"/>
    <property type="project" value="UniProtKB-UniRule"/>
</dbReference>
<evidence type="ECO:0000256" key="6">
    <source>
        <dbReference type="ARBA" id="ARBA00022801"/>
    </source>
</evidence>
<keyword evidence="10 12" id="KW-0486">Methionine biosynthesis</keyword>
<dbReference type="InterPro" id="IPR000672">
    <property type="entry name" value="THF_DH/CycHdrlase"/>
</dbReference>
<organism evidence="15 16">
    <name type="scientific">Gluconobacter cerinus</name>
    <dbReference type="NCBI Taxonomy" id="38307"/>
    <lineage>
        <taxon>Bacteria</taxon>
        <taxon>Pseudomonadati</taxon>
        <taxon>Pseudomonadota</taxon>
        <taxon>Alphaproteobacteria</taxon>
        <taxon>Acetobacterales</taxon>
        <taxon>Acetobacteraceae</taxon>
        <taxon>Gluconobacter</taxon>
    </lineage>
</organism>
<comment type="similarity">
    <text evidence="12">Belongs to the tetrahydrofolate dehydrogenase/cyclohydrolase family.</text>
</comment>
<dbReference type="Proteomes" id="UP000077786">
    <property type="component" value="Unassembled WGS sequence"/>
</dbReference>
<dbReference type="InterPro" id="IPR020631">
    <property type="entry name" value="THF_DH/CycHdrlase_NAD-bd_dom"/>
</dbReference>
<dbReference type="PATRIC" id="fig|38307.3.peg.1671"/>